<feature type="compositionally biased region" description="Low complexity" evidence="8">
    <location>
        <begin position="1009"/>
        <end position="1029"/>
    </location>
</feature>
<dbReference type="PANTHER" id="PTHR13018">
    <property type="entry name" value="PROBABLE MEMBRANE PROTEIN DUF221-RELATED"/>
    <property type="match status" value="1"/>
</dbReference>
<dbReference type="Pfam" id="PF13967">
    <property type="entry name" value="RSN1_TM"/>
    <property type="match status" value="1"/>
</dbReference>
<evidence type="ECO:0000256" key="1">
    <source>
        <dbReference type="ARBA" id="ARBA00004141"/>
    </source>
</evidence>
<feature type="transmembrane region" description="Helical" evidence="9">
    <location>
        <begin position="670"/>
        <end position="697"/>
    </location>
</feature>
<proteinExistence type="inferred from homology"/>
<keyword evidence="6 9" id="KW-0472">Membrane</keyword>
<keyword evidence="5 9" id="KW-1133">Transmembrane helix</keyword>
<dbReference type="InterPro" id="IPR003864">
    <property type="entry name" value="CSC1/OSCA1-like_7TM"/>
</dbReference>
<evidence type="ECO:0000256" key="2">
    <source>
        <dbReference type="ARBA" id="ARBA00007779"/>
    </source>
</evidence>
<evidence type="ECO:0008006" key="13">
    <source>
        <dbReference type="Google" id="ProtNLM"/>
    </source>
</evidence>
<reference evidence="12" key="1">
    <citation type="submission" date="2021-01" db="EMBL/GenBank/DDBJ databases">
        <authorList>
            <person name="Corre E."/>
            <person name="Pelletier E."/>
            <person name="Niang G."/>
            <person name="Scheremetjew M."/>
            <person name="Finn R."/>
            <person name="Kale V."/>
            <person name="Holt S."/>
            <person name="Cochrane G."/>
            <person name="Meng A."/>
            <person name="Brown T."/>
            <person name="Cohen L."/>
        </authorList>
    </citation>
    <scope>NUCLEOTIDE SEQUENCE</scope>
    <source>
        <strain evidence="12">NY070348D</strain>
    </source>
</reference>
<evidence type="ECO:0000259" key="11">
    <source>
        <dbReference type="Pfam" id="PF13967"/>
    </source>
</evidence>
<feature type="transmembrane region" description="Helical" evidence="9">
    <location>
        <begin position="839"/>
        <end position="857"/>
    </location>
</feature>
<feature type="transmembrane region" description="Helical" evidence="9">
    <location>
        <begin position="250"/>
        <end position="270"/>
    </location>
</feature>
<feature type="transmembrane region" description="Helical" evidence="9">
    <location>
        <begin position="290"/>
        <end position="309"/>
    </location>
</feature>
<feature type="compositionally biased region" description="Polar residues" evidence="8">
    <location>
        <begin position="997"/>
        <end position="1008"/>
    </location>
</feature>
<dbReference type="EMBL" id="HBHK01011600">
    <property type="protein sequence ID" value="CAD9681416.1"/>
    <property type="molecule type" value="Transcribed_RNA"/>
</dbReference>
<evidence type="ECO:0000313" key="12">
    <source>
        <dbReference type="EMBL" id="CAD9681416.1"/>
    </source>
</evidence>
<feature type="domain" description="CSC1/OSCA1-like N-terminal transmembrane" evidence="11">
    <location>
        <begin position="232"/>
        <end position="314"/>
    </location>
</feature>
<sequence>MDSVAYPGEGTSYGNVRFLETVPSRSGLVKKDSSALVGNAESTKGQVDSDHVLVKTKTIGLAKKKDSDSKSVSADHVLVKSETIGGGDKNKSISQVVGATKNVVGDNNVVVETNTTNGKKLNGATNIGEGIVLVTNHSGGTILAIDSTDSKLPVARSYSPPQGWDSIADVCLFGSVIFVPVMLFFLFRYLKRSVDKGQGSKTQACTGVVSAFFRSAFLNTVRLRHCRGEDLENLGSEGALYLAIHRETMVLVFIMAVLGCSVLFPLHLSAGNEAVKLEFTRSTIQHLNKHSSLLWVHLVFIFLFSLLYYRYVWKCRQHVQWAWKHGVIGARSVDMWDASVFVKSNMSQSMSEDAVKAILEAVYPGQVSNVVIIVDNSQALLLENKLQQAEQDLGALKKLAQSVQRQDSQYAEESSGESVGREGLDGTTREWTLVLEKEEEIEEYREQQRKMGENRSAGKCIVTFDSVELAARFGDPAERKKAIRLAIHNKLKAAESLTTCPPEETTEENKLLQSYEAAERAAAAAVLKEKIEAAQLRDWDVVPSPDPHDIIWGALHLDPKVYWCRAIIANIIIAIFLALVTTPASLLGLISHVTKNNQDGADFQLFSVNFVEKIQASHPTVAGFLFVFLPQLFIVTVNNALAFVIYIVAKYWEPHHTYSSQEISIFQKTFWFLLFNTLLVPALAFTSLEGFVGGIIGNEANPFALLGQVFVVTSGAFTLTYIITQTLVGNSFQLMNLPDKIWRCVLGNALFRPWASPEERQRAWEQKSSFDFGSEYATFLSVLALVLMFSTTVPIILPFGLVYFCVKIGVDEYQLNYVCGREKSHSVPRCRIGRAAVRYLPVPLLLYQVVIIGYFSSYVCLPNEIMPIAAGASPRGCSVISAIDPSTAVPGTQVIRGTVAQLMLLFSLLIYTASDCLYVFLIDFFNDDGMIVGAGFADQPFASDKENEERKIARESSRSINAEESWLEKMQAVFSTVLMFKSRKMSENEATQGGKGSENTESGQTRAHSNSGDSFSSDSSALESTSLLA</sequence>
<evidence type="ECO:0000256" key="3">
    <source>
        <dbReference type="ARBA" id="ARBA00022448"/>
    </source>
</evidence>
<gene>
    <name evidence="12" type="ORF">QSP1433_LOCUS7281</name>
</gene>
<feature type="region of interest" description="Disordered" evidence="8">
    <location>
        <begin position="985"/>
        <end position="1029"/>
    </location>
</feature>
<evidence type="ECO:0000256" key="5">
    <source>
        <dbReference type="ARBA" id="ARBA00022989"/>
    </source>
</evidence>
<feature type="transmembrane region" description="Helical" evidence="9">
    <location>
        <begin position="621"/>
        <end position="649"/>
    </location>
</feature>
<feature type="transmembrane region" description="Helical" evidence="9">
    <location>
        <begin position="567"/>
        <end position="590"/>
    </location>
</feature>
<feature type="transmembrane region" description="Helical" evidence="9">
    <location>
        <begin position="167"/>
        <end position="187"/>
    </location>
</feature>
<protein>
    <recommendedName>
        <fullName evidence="13">CSC1/OSCA1-like 7TM region domain-containing protein</fullName>
    </recommendedName>
</protein>
<dbReference type="PANTHER" id="PTHR13018:SF5">
    <property type="entry name" value="RE44586P"/>
    <property type="match status" value="1"/>
</dbReference>
<feature type="transmembrane region" description="Helical" evidence="9">
    <location>
        <begin position="776"/>
        <end position="806"/>
    </location>
</feature>
<evidence type="ECO:0000259" key="10">
    <source>
        <dbReference type="Pfam" id="PF02714"/>
    </source>
</evidence>
<evidence type="ECO:0000256" key="4">
    <source>
        <dbReference type="ARBA" id="ARBA00022692"/>
    </source>
</evidence>
<accession>A0A7S2WCU4</accession>
<feature type="transmembrane region" description="Helical" evidence="9">
    <location>
        <begin position="899"/>
        <end position="921"/>
    </location>
</feature>
<keyword evidence="4 9" id="KW-0812">Transmembrane</keyword>
<dbReference type="InterPro" id="IPR045122">
    <property type="entry name" value="Csc1-like"/>
</dbReference>
<comment type="similarity">
    <text evidence="2">Belongs to the CSC1 (TC 1.A.17) family.</text>
</comment>
<dbReference type="GO" id="GO:0005227">
    <property type="term" value="F:calcium-activated cation channel activity"/>
    <property type="evidence" value="ECO:0007669"/>
    <property type="project" value="InterPro"/>
</dbReference>
<keyword evidence="7" id="KW-0175">Coiled coil</keyword>
<comment type="subcellular location">
    <subcellularLocation>
        <location evidence="1">Membrane</location>
        <topology evidence="1">Multi-pass membrane protein</topology>
    </subcellularLocation>
</comment>
<dbReference type="GO" id="GO:0005886">
    <property type="term" value="C:plasma membrane"/>
    <property type="evidence" value="ECO:0007669"/>
    <property type="project" value="TreeGrafter"/>
</dbReference>
<dbReference type="Pfam" id="PF02714">
    <property type="entry name" value="RSN1_7TM"/>
    <property type="match status" value="1"/>
</dbReference>
<keyword evidence="3" id="KW-0813">Transport</keyword>
<feature type="coiled-coil region" evidence="7">
    <location>
        <begin position="379"/>
        <end position="406"/>
    </location>
</feature>
<feature type="domain" description="CSC1/OSCA1-like 7TM region" evidence="10">
    <location>
        <begin position="565"/>
        <end position="855"/>
    </location>
</feature>
<evidence type="ECO:0000256" key="7">
    <source>
        <dbReference type="SAM" id="Coils"/>
    </source>
</evidence>
<dbReference type="AlphaFoldDB" id="A0A7S2WCU4"/>
<feature type="transmembrane region" description="Helical" evidence="9">
    <location>
        <begin position="703"/>
        <end position="728"/>
    </location>
</feature>
<dbReference type="InterPro" id="IPR032880">
    <property type="entry name" value="CSC1/OSCA1-like_N"/>
</dbReference>
<evidence type="ECO:0000256" key="6">
    <source>
        <dbReference type="ARBA" id="ARBA00023136"/>
    </source>
</evidence>
<name>A0A7S2WCU4_9STRA</name>
<evidence type="ECO:0000256" key="9">
    <source>
        <dbReference type="SAM" id="Phobius"/>
    </source>
</evidence>
<organism evidence="12">
    <name type="scientific">Mucochytrium quahogii</name>
    <dbReference type="NCBI Taxonomy" id="96639"/>
    <lineage>
        <taxon>Eukaryota</taxon>
        <taxon>Sar</taxon>
        <taxon>Stramenopiles</taxon>
        <taxon>Bigyra</taxon>
        <taxon>Labyrinthulomycetes</taxon>
        <taxon>Thraustochytrida</taxon>
        <taxon>Thraustochytriidae</taxon>
        <taxon>Mucochytrium</taxon>
    </lineage>
</organism>
<evidence type="ECO:0000256" key="8">
    <source>
        <dbReference type="SAM" id="MobiDB-lite"/>
    </source>
</evidence>